<dbReference type="SUPFAM" id="SSF49493">
    <property type="entry name" value="HSP40/DnaJ peptide-binding domain"/>
    <property type="match status" value="2"/>
</dbReference>
<dbReference type="Gene3D" id="1.10.287.110">
    <property type="entry name" value="DnaJ domain"/>
    <property type="match status" value="1"/>
</dbReference>
<dbReference type="Pfam" id="PF00226">
    <property type="entry name" value="DnaJ"/>
    <property type="match status" value="1"/>
</dbReference>
<dbReference type="GO" id="GO:0005737">
    <property type="term" value="C:cytoplasm"/>
    <property type="evidence" value="ECO:0007669"/>
    <property type="project" value="TreeGrafter"/>
</dbReference>
<dbReference type="PRINTS" id="PR00625">
    <property type="entry name" value="JDOMAIN"/>
</dbReference>
<name>A0A1L5YB71_9EUKA</name>
<feature type="domain" description="J" evidence="3">
    <location>
        <begin position="7"/>
        <end position="72"/>
    </location>
</feature>
<organism evidence="4">
    <name type="scientific">Paulinella micropora</name>
    <dbReference type="NCBI Taxonomy" id="1928728"/>
    <lineage>
        <taxon>Eukaryota</taxon>
        <taxon>Sar</taxon>
        <taxon>Rhizaria</taxon>
        <taxon>Cercozoa</taxon>
        <taxon>Imbricatea</taxon>
        <taxon>Silicofilosea</taxon>
        <taxon>Euglyphida</taxon>
        <taxon>Paulinellidae</taxon>
        <taxon>Paulinella</taxon>
    </lineage>
</organism>
<feature type="region of interest" description="Disordered" evidence="2">
    <location>
        <begin position="107"/>
        <end position="143"/>
    </location>
</feature>
<reference evidence="4" key="1">
    <citation type="journal article" date="2017" name="Protist">
        <title>Diversity of the Photosynthetic Paulinella Species, with the Description of Paulinella micropora sp. nov. and the Chromatophore Genome Sequence for strain KR01.</title>
        <authorList>
            <person name="Lhee D."/>
            <person name="Yang E.C."/>
            <person name="Kim J.I."/>
            <person name="Nakayama T."/>
            <person name="Zuccarello G."/>
            <person name="Andersen R.A."/>
            <person name="Yoon H.S."/>
        </authorList>
    </citation>
    <scope>NUCLEOTIDE SEQUENCE</scope>
    <source>
        <strain evidence="4">KR01</strain>
    </source>
</reference>
<dbReference type="SMART" id="SM00271">
    <property type="entry name" value="DnaJ"/>
    <property type="match status" value="1"/>
</dbReference>
<evidence type="ECO:0000313" key="4">
    <source>
        <dbReference type="EMBL" id="APP87952.1"/>
    </source>
</evidence>
<geneLocation type="plastid" evidence="4"/>
<keyword evidence="1" id="KW-0143">Chaperone</keyword>
<protein>
    <submittedName>
        <fullName evidence="4">DnaJ protein</fullName>
    </submittedName>
</protein>
<dbReference type="PANTHER" id="PTHR43096:SF52">
    <property type="entry name" value="DNAJ HOMOLOG 1, MITOCHONDRIAL-RELATED"/>
    <property type="match status" value="1"/>
</dbReference>
<dbReference type="EMBL" id="KX897545">
    <property type="protein sequence ID" value="APP87952.1"/>
    <property type="molecule type" value="Genomic_DNA"/>
</dbReference>
<sequence length="306" mass="35219">MSQIISDYWSILKLHPGADDASIKRAFRQQARQWHPDLNNTNPESEERFKQISEAYAVLSDKQRRSEWEQNYLREKLYNQETNFFNSGFPNFQSYLEMFLRRSYEHQEFTPQQQNQEEEDESQSYTDRESPTSEPVYEPQNNESEEIVLKLTPDQALYGSYVEIELTNGMIVDIETPPLAGHGWRLRLPQVGSQGEDQFCQLNIETREGLQIDGLTVILEVELSPADAALGCTVSVPTLAGYTKIEIPPCSSSDDLLRLKGEGLTKDGQRGDQFIKIRIVLPNELSEMERKSYEKLRSVNNKVGRT</sequence>
<dbReference type="GO" id="GO:0042026">
    <property type="term" value="P:protein refolding"/>
    <property type="evidence" value="ECO:0007669"/>
    <property type="project" value="TreeGrafter"/>
</dbReference>
<gene>
    <name evidence="4" type="primary">dnaJ</name>
    <name evidence="4" type="ORF">PCKR_155</name>
</gene>
<dbReference type="PROSITE" id="PS50076">
    <property type="entry name" value="DNAJ_2"/>
    <property type="match status" value="1"/>
</dbReference>
<proteinExistence type="predicted"/>
<dbReference type="InterPro" id="IPR008971">
    <property type="entry name" value="HSP40/DnaJ_pept-bd"/>
</dbReference>
<dbReference type="GO" id="GO:0051082">
    <property type="term" value="F:unfolded protein binding"/>
    <property type="evidence" value="ECO:0007669"/>
    <property type="project" value="InterPro"/>
</dbReference>
<dbReference type="AlphaFoldDB" id="A0A1L5YB71"/>
<accession>A0A1L5YB71</accession>
<evidence type="ECO:0000256" key="1">
    <source>
        <dbReference type="ARBA" id="ARBA00023186"/>
    </source>
</evidence>
<dbReference type="CDD" id="cd10747">
    <property type="entry name" value="DnaJ_C"/>
    <property type="match status" value="1"/>
</dbReference>
<dbReference type="Gene3D" id="2.60.260.20">
    <property type="entry name" value="Urease metallochaperone UreE, N-terminal domain"/>
    <property type="match status" value="1"/>
</dbReference>
<dbReference type="Pfam" id="PF01556">
    <property type="entry name" value="DnaJ_C"/>
    <property type="match status" value="1"/>
</dbReference>
<evidence type="ECO:0000259" key="3">
    <source>
        <dbReference type="PROSITE" id="PS50076"/>
    </source>
</evidence>
<dbReference type="SUPFAM" id="SSF46565">
    <property type="entry name" value="Chaperone J-domain"/>
    <property type="match status" value="1"/>
</dbReference>
<dbReference type="InterPro" id="IPR001623">
    <property type="entry name" value="DnaJ_domain"/>
</dbReference>
<dbReference type="CDD" id="cd06257">
    <property type="entry name" value="DnaJ"/>
    <property type="match status" value="1"/>
</dbReference>
<dbReference type="InterPro" id="IPR036869">
    <property type="entry name" value="J_dom_sf"/>
</dbReference>
<dbReference type="PANTHER" id="PTHR43096">
    <property type="entry name" value="DNAJ HOMOLOG 1, MITOCHONDRIAL-RELATED"/>
    <property type="match status" value="1"/>
</dbReference>
<keyword evidence="4" id="KW-0934">Plastid</keyword>
<evidence type="ECO:0000256" key="2">
    <source>
        <dbReference type="SAM" id="MobiDB-lite"/>
    </source>
</evidence>
<dbReference type="InterPro" id="IPR002939">
    <property type="entry name" value="DnaJ_C"/>
</dbReference>